<feature type="region of interest" description="Disordered" evidence="4">
    <location>
        <begin position="24"/>
        <end position="69"/>
    </location>
</feature>
<proteinExistence type="predicted"/>
<dbReference type="PANTHER" id="PTHR11364:SF27">
    <property type="entry name" value="SULFURTRANSFERASE"/>
    <property type="match status" value="1"/>
</dbReference>
<evidence type="ECO:0000313" key="6">
    <source>
        <dbReference type="EMBL" id="QDZ20849.1"/>
    </source>
</evidence>
<organism evidence="6 7">
    <name type="scientific">Chloropicon primus</name>
    <dbReference type="NCBI Taxonomy" id="1764295"/>
    <lineage>
        <taxon>Eukaryota</taxon>
        <taxon>Viridiplantae</taxon>
        <taxon>Chlorophyta</taxon>
        <taxon>Chloropicophyceae</taxon>
        <taxon>Chloropicales</taxon>
        <taxon>Chloropicaceae</taxon>
        <taxon>Chloropicon</taxon>
    </lineage>
</organism>
<evidence type="ECO:0000256" key="3">
    <source>
        <dbReference type="RuleBase" id="RU000507"/>
    </source>
</evidence>
<reference evidence="6 7" key="1">
    <citation type="submission" date="2018-07" db="EMBL/GenBank/DDBJ databases">
        <title>The complete nuclear genome of the prasinophyte Chloropicon primus (CCMP1205).</title>
        <authorList>
            <person name="Pombert J.-F."/>
            <person name="Otis C."/>
            <person name="Turmel M."/>
            <person name="Lemieux C."/>
        </authorList>
    </citation>
    <scope>NUCLEOTIDE SEQUENCE [LARGE SCALE GENOMIC DNA]</scope>
    <source>
        <strain evidence="6 7">CCMP1205</strain>
    </source>
</reference>
<dbReference type="CDD" id="cd01449">
    <property type="entry name" value="TST_Repeat_2"/>
    <property type="match status" value="1"/>
</dbReference>
<name>A0A5B8MKE1_9CHLO</name>
<dbReference type="SMART" id="SM00450">
    <property type="entry name" value="RHOD"/>
    <property type="match status" value="2"/>
</dbReference>
<dbReference type="GO" id="GO:0004792">
    <property type="term" value="F:thiosulfate-cyanide sulfurtransferase activity"/>
    <property type="evidence" value="ECO:0007669"/>
    <property type="project" value="InterPro"/>
</dbReference>
<evidence type="ECO:0000256" key="4">
    <source>
        <dbReference type="SAM" id="MobiDB-lite"/>
    </source>
</evidence>
<sequence length="382" mass="40505">MMNLRVLGKVEACAFRRRFGARGASPSSTMALIGRSQPCSRQDGGQGSGSAGRSSRAFASRSSSPVEDPVVSPAWLAENINDVKILDATWYLPSKKKSGKEDFGRARIPGARYFDIDDVADKSSSLKHMLPSSAAFAAAAHALGVKNSDAVVVYEANGMAFAAARAWWMFRCFGHANVKVLNGGLPAWLEERESGDPSAFDLDESEVTPDFVDAGGRASIEAQEGGGAAPGAYEASLNDRLVVSKSEILSDLSLADKKMFVLDARGKGRFKGSEPEARSGLRSGHIPGSFSMPFASLLEDGGKLKDVQGLLRSEIFVRALKEGEVDKSITATCGSGVTACMIALAFARVGRDVAVYDGSWTEWGADPECPLETGLSKSGFRS</sequence>
<dbReference type="EMBL" id="CP031037">
    <property type="protein sequence ID" value="QDZ20849.1"/>
    <property type="molecule type" value="Genomic_DNA"/>
</dbReference>
<feature type="compositionally biased region" description="Low complexity" evidence="4">
    <location>
        <begin position="51"/>
        <end position="69"/>
    </location>
</feature>
<dbReference type="InterPro" id="IPR036873">
    <property type="entry name" value="Rhodanese-like_dom_sf"/>
</dbReference>
<evidence type="ECO:0000313" key="7">
    <source>
        <dbReference type="Proteomes" id="UP000316726"/>
    </source>
</evidence>
<keyword evidence="7" id="KW-1185">Reference proteome</keyword>
<protein>
    <recommendedName>
        <fullName evidence="3">Sulfurtransferase</fullName>
    </recommendedName>
</protein>
<dbReference type="InterPro" id="IPR001307">
    <property type="entry name" value="Thiosulphate_STrfase_CS"/>
</dbReference>
<dbReference type="CDD" id="cd01448">
    <property type="entry name" value="TST_Repeat_1"/>
    <property type="match status" value="1"/>
</dbReference>
<accession>A0A5B8MKE1</accession>
<dbReference type="InterPro" id="IPR045078">
    <property type="entry name" value="TST/MPST-like"/>
</dbReference>
<dbReference type="PANTHER" id="PTHR11364">
    <property type="entry name" value="THIOSULFATE SULFERTANSFERASE"/>
    <property type="match status" value="1"/>
</dbReference>
<keyword evidence="1 3" id="KW-0808">Transferase</keyword>
<dbReference type="SUPFAM" id="SSF52821">
    <property type="entry name" value="Rhodanese/Cell cycle control phosphatase"/>
    <property type="match status" value="2"/>
</dbReference>
<evidence type="ECO:0000256" key="2">
    <source>
        <dbReference type="ARBA" id="ARBA00022737"/>
    </source>
</evidence>
<evidence type="ECO:0000259" key="5">
    <source>
        <dbReference type="PROSITE" id="PS50206"/>
    </source>
</evidence>
<dbReference type="PROSITE" id="PS50206">
    <property type="entry name" value="RHODANESE_3"/>
    <property type="match status" value="2"/>
</dbReference>
<keyword evidence="6" id="KW-0670">Pyruvate</keyword>
<dbReference type="PROSITE" id="PS00683">
    <property type="entry name" value="RHODANESE_2"/>
    <property type="match status" value="1"/>
</dbReference>
<evidence type="ECO:0000256" key="1">
    <source>
        <dbReference type="ARBA" id="ARBA00022679"/>
    </source>
</evidence>
<dbReference type="Pfam" id="PF00581">
    <property type="entry name" value="Rhodanese"/>
    <property type="match status" value="2"/>
</dbReference>
<dbReference type="InterPro" id="IPR001763">
    <property type="entry name" value="Rhodanese-like_dom"/>
</dbReference>
<dbReference type="Proteomes" id="UP000316726">
    <property type="component" value="Chromosome 4"/>
</dbReference>
<keyword evidence="2" id="KW-0677">Repeat</keyword>
<dbReference type="GO" id="GO:0005739">
    <property type="term" value="C:mitochondrion"/>
    <property type="evidence" value="ECO:0007669"/>
    <property type="project" value="TreeGrafter"/>
</dbReference>
<gene>
    <name evidence="6" type="ORF">A3770_04p33670</name>
</gene>
<feature type="domain" description="Rhodanese" evidence="5">
    <location>
        <begin position="79"/>
        <end position="197"/>
    </location>
</feature>
<dbReference type="OrthoDB" id="270167at2759"/>
<feature type="domain" description="Rhodanese" evidence="5">
    <location>
        <begin position="255"/>
        <end position="372"/>
    </location>
</feature>
<dbReference type="STRING" id="1764295.A0A5B8MKE1"/>
<dbReference type="AlphaFoldDB" id="A0A5B8MKE1"/>
<dbReference type="Gene3D" id="3.40.250.10">
    <property type="entry name" value="Rhodanese-like domain"/>
    <property type="match status" value="2"/>
</dbReference>